<evidence type="ECO:0000256" key="1">
    <source>
        <dbReference type="SAM" id="MobiDB-lite"/>
    </source>
</evidence>
<evidence type="ECO:0008006" key="4">
    <source>
        <dbReference type="Google" id="ProtNLM"/>
    </source>
</evidence>
<dbReference type="AlphaFoldDB" id="H0I2G0"/>
<evidence type="ECO:0000313" key="3">
    <source>
        <dbReference type="Proteomes" id="UP000003250"/>
    </source>
</evidence>
<dbReference type="EMBL" id="AHAM01000300">
    <property type="protein sequence ID" value="EHK52870.1"/>
    <property type="molecule type" value="Genomic_DNA"/>
</dbReference>
<dbReference type="Proteomes" id="UP000003250">
    <property type="component" value="Unassembled WGS sequence"/>
</dbReference>
<feature type="region of interest" description="Disordered" evidence="1">
    <location>
        <begin position="1"/>
        <end position="21"/>
    </location>
</feature>
<evidence type="ECO:0000313" key="2">
    <source>
        <dbReference type="EMBL" id="EHK52870.1"/>
    </source>
</evidence>
<protein>
    <recommendedName>
        <fullName evidence="4">DUF3606 domain-containing protein</fullName>
    </recommendedName>
</protein>
<accession>H0I2G0</accession>
<dbReference type="PATRIC" id="fig|1107882.3.peg.6437"/>
<dbReference type="OrthoDB" id="8238029at2"/>
<name>H0I2G0_9HYPH</name>
<reference evidence="2 3" key="1">
    <citation type="journal article" date="2012" name="J. Bacteriol.">
        <title>Draft Genome Sequence of Mesorhizobium alhagi CCNWXJ12-2T, a Novel Salt-Resistant Species Isolated from the Desert of Northwestern China.</title>
        <authorList>
            <person name="Zhou M."/>
            <person name="Chen W."/>
            <person name="Chen H."/>
            <person name="Wei G."/>
        </authorList>
    </citation>
    <scope>NUCLEOTIDE SEQUENCE [LARGE SCALE GENOMIC DNA]</scope>
    <source>
        <strain evidence="2 3">CCNWXJ12-2</strain>
    </source>
</reference>
<organism evidence="2 3">
    <name type="scientific">Mesorhizobium alhagi CCNWXJ12-2</name>
    <dbReference type="NCBI Taxonomy" id="1107882"/>
    <lineage>
        <taxon>Bacteria</taxon>
        <taxon>Pseudomonadati</taxon>
        <taxon>Pseudomonadota</taxon>
        <taxon>Alphaproteobacteria</taxon>
        <taxon>Hyphomicrobiales</taxon>
        <taxon>Phyllobacteriaceae</taxon>
        <taxon>Allomesorhizobium</taxon>
    </lineage>
</organism>
<gene>
    <name evidence="2" type="ORF">MAXJ12_33319</name>
</gene>
<proteinExistence type="predicted"/>
<sequence length="68" mass="7839">MADGKSKNSKQDQGRLSSGDHYEIRDFAHEFDMSLGQVRDLIRRHGNDRATLEREARKLKRISHSTNA</sequence>
<keyword evidence="3" id="KW-1185">Reference proteome</keyword>